<dbReference type="EMBL" id="BROD01000001">
    <property type="protein sequence ID" value="GKX66923.1"/>
    <property type="molecule type" value="Genomic_DNA"/>
</dbReference>
<name>A0ACB5RCF3_9CLOT</name>
<dbReference type="Proteomes" id="UP001058074">
    <property type="component" value="Unassembled WGS sequence"/>
</dbReference>
<sequence>MKFYDVLSEYYDDIFKLNQNTVDMILENIKGKKVLDLACGTGNYSIALDAAGKKVTGIDLDSIMIEKAKKKNHNILFKQGNMLSLAESIGEEKFDGVFCIGNSIVHLNNLYEIGKVFQDVYNHLNVGGKFIVQIINYDRILGENIKGLPSIKTDDVIFNRHYILKENKIIFRGEIETKEEKFINEVELFPLLRKDTEIILEKVGFKDFELYGAFNGEEYNKGSFNLIVCATK</sequence>
<proteinExistence type="predicted"/>
<evidence type="ECO:0000313" key="2">
    <source>
        <dbReference type="Proteomes" id="UP001058074"/>
    </source>
</evidence>
<keyword evidence="2" id="KW-1185">Reference proteome</keyword>
<accession>A0ACB5RCF3</accession>
<gene>
    <name evidence="1" type="ORF">rsdtw13_21810</name>
</gene>
<evidence type="ECO:0000313" key="1">
    <source>
        <dbReference type="EMBL" id="GKX66923.1"/>
    </source>
</evidence>
<comment type="caution">
    <text evidence="1">The sequence shown here is derived from an EMBL/GenBank/DDBJ whole genome shotgun (WGS) entry which is preliminary data.</text>
</comment>
<protein>
    <submittedName>
        <fullName evidence="1">SAM-dependent methyltransferase</fullName>
    </submittedName>
</protein>
<keyword evidence="1" id="KW-0489">Methyltransferase</keyword>
<reference evidence="1" key="1">
    <citation type="journal article" date="2025" name="Int. J. Syst. Evol. Microbiol.">
        <title>Inconstantimicrobium mannanitabidum sp. nov., a novel member of the family Clostridiaceae isolated from anoxic soil under the treatment of reductive soil disinfestation.</title>
        <authorList>
            <person name="Ueki A."/>
            <person name="Tonouchi A."/>
            <person name="Honma S."/>
            <person name="Kaku N."/>
            <person name="Ueki K."/>
        </authorList>
    </citation>
    <scope>NUCLEOTIDE SEQUENCE</scope>
    <source>
        <strain evidence="1">TW13</strain>
    </source>
</reference>
<keyword evidence="1" id="KW-0808">Transferase</keyword>
<organism evidence="1 2">
    <name type="scientific">Inconstantimicrobium mannanitabidum</name>
    <dbReference type="NCBI Taxonomy" id="1604901"/>
    <lineage>
        <taxon>Bacteria</taxon>
        <taxon>Bacillati</taxon>
        <taxon>Bacillota</taxon>
        <taxon>Clostridia</taxon>
        <taxon>Eubacteriales</taxon>
        <taxon>Clostridiaceae</taxon>
        <taxon>Inconstantimicrobium</taxon>
    </lineage>
</organism>